<evidence type="ECO:0000313" key="2">
    <source>
        <dbReference type="EMBL" id="CAK9059336.1"/>
    </source>
</evidence>
<keyword evidence="3" id="KW-1185">Reference proteome</keyword>
<gene>
    <name evidence="1" type="ORF">SCF082_LOCUS30862</name>
    <name evidence="2" type="ORF">SCF082_LOCUS31449</name>
</gene>
<accession>A0ABP0N197</accession>
<protein>
    <submittedName>
        <fullName evidence="1">Uncharacterized protein</fullName>
    </submittedName>
</protein>
<evidence type="ECO:0000313" key="3">
    <source>
        <dbReference type="Proteomes" id="UP001642464"/>
    </source>
</evidence>
<organism evidence="1 3">
    <name type="scientific">Durusdinium trenchii</name>
    <dbReference type="NCBI Taxonomy" id="1381693"/>
    <lineage>
        <taxon>Eukaryota</taxon>
        <taxon>Sar</taxon>
        <taxon>Alveolata</taxon>
        <taxon>Dinophyceae</taxon>
        <taxon>Suessiales</taxon>
        <taxon>Symbiodiniaceae</taxon>
        <taxon>Durusdinium</taxon>
    </lineage>
</organism>
<reference evidence="1 3" key="1">
    <citation type="submission" date="2024-02" db="EMBL/GenBank/DDBJ databases">
        <authorList>
            <person name="Chen Y."/>
            <person name="Shah S."/>
            <person name="Dougan E. K."/>
            <person name="Thang M."/>
            <person name="Chan C."/>
        </authorList>
    </citation>
    <scope>NUCLEOTIDE SEQUENCE [LARGE SCALE GENOMIC DNA]</scope>
</reference>
<feature type="non-terminal residue" evidence="1">
    <location>
        <position position="55"/>
    </location>
</feature>
<feature type="non-terminal residue" evidence="1">
    <location>
        <position position="1"/>
    </location>
</feature>
<comment type="caution">
    <text evidence="1">The sequence shown here is derived from an EMBL/GenBank/DDBJ whole genome shotgun (WGS) entry which is preliminary data.</text>
</comment>
<dbReference type="EMBL" id="CAXAMM010026666">
    <property type="protein sequence ID" value="CAK9059336.1"/>
    <property type="molecule type" value="Genomic_DNA"/>
</dbReference>
<evidence type="ECO:0000313" key="1">
    <source>
        <dbReference type="EMBL" id="CAK9057555.1"/>
    </source>
</evidence>
<sequence length="55" mass="5785">LKTSEDGLCYGLLAFKADAAREAAAPPVVEPAIPPAVEAACAQTVELGRRMEEQE</sequence>
<proteinExistence type="predicted"/>
<dbReference type="Proteomes" id="UP001642464">
    <property type="component" value="Unassembled WGS sequence"/>
</dbReference>
<name>A0ABP0N197_9DINO</name>
<dbReference type="EMBL" id="CAXAMM010025768">
    <property type="protein sequence ID" value="CAK9057555.1"/>
    <property type="molecule type" value="Genomic_DNA"/>
</dbReference>